<reference evidence="1 2" key="1">
    <citation type="journal article" date="2011" name="BMC Genomics">
        <title>Genome sequencing reveals diversification of virulence factor content and possible host adaptation in distinct subpopulations of Salmonella enterica.</title>
        <authorList>
            <person name="den Bakker H.C."/>
            <person name="Moreno Switt A.I."/>
            <person name="Govoni G."/>
            <person name="Cummings C.A."/>
            <person name="Ranieri M.L."/>
            <person name="Degoricija L."/>
            <person name="Hoelzer K."/>
            <person name="Rodriguez-Rivera L.D."/>
            <person name="Brown S."/>
            <person name="Bolchacova E."/>
            <person name="Furtado M.R."/>
            <person name="Wiedmann M."/>
        </authorList>
    </citation>
    <scope>NUCLEOTIDE SEQUENCE [LARGE SCALE GENOMIC DNA]</scope>
    <source>
        <strain evidence="1 2">A4-653</strain>
    </source>
</reference>
<gene>
    <name evidence="1" type="ORF">LTSERUB_2055</name>
</gene>
<accession>G5QHU2</accession>
<dbReference type="AlphaFoldDB" id="G5QHU2"/>
<comment type="caution">
    <text evidence="1">The sequence shown here is derived from an EMBL/GenBank/DDBJ whole genome shotgun (WGS) entry which is preliminary data.</text>
</comment>
<evidence type="ECO:0000313" key="1">
    <source>
        <dbReference type="EMBL" id="EHC90411.1"/>
    </source>
</evidence>
<evidence type="ECO:0000313" key="2">
    <source>
        <dbReference type="Proteomes" id="UP000004903"/>
    </source>
</evidence>
<dbReference type="Proteomes" id="UP000004903">
    <property type="component" value="Unassembled WGS sequence"/>
</dbReference>
<sequence length="38" mass="4406">MPDKDECIFLILNDTRHTLLLKSLPFRHGNCIQKGLPK</sequence>
<dbReference type="PATRIC" id="fig|913081.3.peg.1639"/>
<protein>
    <submittedName>
        <fullName evidence="1">Uncharacterized protein</fullName>
    </submittedName>
</protein>
<proteinExistence type="predicted"/>
<organism evidence="1 2">
    <name type="scientific">Salmonella enterica subsp. enterica serovar Rubislaw str. A4-653</name>
    <dbReference type="NCBI Taxonomy" id="913081"/>
    <lineage>
        <taxon>Bacteria</taxon>
        <taxon>Pseudomonadati</taxon>
        <taxon>Pseudomonadota</taxon>
        <taxon>Gammaproteobacteria</taxon>
        <taxon>Enterobacterales</taxon>
        <taxon>Enterobacteriaceae</taxon>
        <taxon>Salmonella</taxon>
    </lineage>
</organism>
<dbReference type="EMBL" id="AFCT01000764">
    <property type="protein sequence ID" value="EHC90411.1"/>
    <property type="molecule type" value="Genomic_DNA"/>
</dbReference>
<name>G5QHU2_SALRU</name>